<accession>A0ABT1SEM9</accession>
<sequence>MSNIGRLLKGFCNGYFGDSYEDKRVEGEGVDWIVARDINGFPLMATFSNEEQKNELLNDGKKRKIN</sequence>
<name>A0ABT1SEM9_9FIRM</name>
<evidence type="ECO:0000313" key="2">
    <source>
        <dbReference type="Proteomes" id="UP001524478"/>
    </source>
</evidence>
<proteinExistence type="predicted"/>
<evidence type="ECO:0000313" key="1">
    <source>
        <dbReference type="EMBL" id="MCQ4924934.1"/>
    </source>
</evidence>
<dbReference type="RefSeq" id="WP_256312525.1">
    <property type="nucleotide sequence ID" value="NZ_JANGAC010000016.1"/>
</dbReference>
<reference evidence="1 2" key="1">
    <citation type="submission" date="2022-06" db="EMBL/GenBank/DDBJ databases">
        <title>Isolation of gut microbiota from human fecal samples.</title>
        <authorList>
            <person name="Pamer E.G."/>
            <person name="Barat B."/>
            <person name="Waligurski E."/>
            <person name="Medina S."/>
            <person name="Paddock L."/>
            <person name="Mostad J."/>
        </authorList>
    </citation>
    <scope>NUCLEOTIDE SEQUENCE [LARGE SCALE GENOMIC DNA]</scope>
    <source>
        <strain evidence="1 2">DFI.7.95</strain>
    </source>
</reference>
<dbReference type="EMBL" id="JANGAC010000016">
    <property type="protein sequence ID" value="MCQ4924934.1"/>
    <property type="molecule type" value="Genomic_DNA"/>
</dbReference>
<comment type="caution">
    <text evidence="1">The sequence shown here is derived from an EMBL/GenBank/DDBJ whole genome shotgun (WGS) entry which is preliminary data.</text>
</comment>
<gene>
    <name evidence="1" type="ORF">NE686_17665</name>
</gene>
<dbReference type="Proteomes" id="UP001524478">
    <property type="component" value="Unassembled WGS sequence"/>
</dbReference>
<keyword evidence="2" id="KW-1185">Reference proteome</keyword>
<organism evidence="1 2">
    <name type="scientific">Tissierella carlieri</name>
    <dbReference type="NCBI Taxonomy" id="689904"/>
    <lineage>
        <taxon>Bacteria</taxon>
        <taxon>Bacillati</taxon>
        <taxon>Bacillota</taxon>
        <taxon>Tissierellia</taxon>
        <taxon>Tissierellales</taxon>
        <taxon>Tissierellaceae</taxon>
        <taxon>Tissierella</taxon>
    </lineage>
</organism>
<protein>
    <submittedName>
        <fullName evidence="1">Uncharacterized protein</fullName>
    </submittedName>
</protein>